<dbReference type="AlphaFoldDB" id="L0R7T1"/>
<gene>
    <name evidence="1" type="ORF">DESAM_10301</name>
</gene>
<protein>
    <submittedName>
        <fullName evidence="1">Uncharacterized protein</fullName>
    </submittedName>
</protein>
<dbReference type="EMBL" id="FO203522">
    <property type="protein sequence ID" value="CCO22282.1"/>
    <property type="molecule type" value="Genomic_DNA"/>
</dbReference>
<evidence type="ECO:0000313" key="2">
    <source>
        <dbReference type="Proteomes" id="UP000010808"/>
    </source>
</evidence>
<proteinExistence type="predicted"/>
<dbReference type="Proteomes" id="UP000010808">
    <property type="component" value="Chromosome"/>
</dbReference>
<organism evidence="1 2">
    <name type="scientific">Maridesulfovibrio hydrothermalis AM13 = DSM 14728</name>
    <dbReference type="NCBI Taxonomy" id="1121451"/>
    <lineage>
        <taxon>Bacteria</taxon>
        <taxon>Pseudomonadati</taxon>
        <taxon>Thermodesulfobacteriota</taxon>
        <taxon>Desulfovibrionia</taxon>
        <taxon>Desulfovibrionales</taxon>
        <taxon>Desulfovibrionaceae</taxon>
        <taxon>Maridesulfovibrio</taxon>
    </lineage>
</organism>
<name>L0R7T1_9BACT</name>
<dbReference type="KEGG" id="dhy:DESAM_10301"/>
<dbReference type="RefSeq" id="WP_015334892.1">
    <property type="nucleotide sequence ID" value="NC_020055.1"/>
</dbReference>
<reference evidence="1 2" key="1">
    <citation type="submission" date="2012-10" db="EMBL/GenBank/DDBJ databases">
        <authorList>
            <person name="Genoscope - CEA"/>
        </authorList>
    </citation>
    <scope>NUCLEOTIDE SEQUENCE [LARGE SCALE GENOMIC DNA]</scope>
    <source>
        <strain evidence="2">AM13 / DSM 14728</strain>
    </source>
</reference>
<keyword evidence="2" id="KW-1185">Reference proteome</keyword>
<evidence type="ECO:0000313" key="1">
    <source>
        <dbReference type="EMBL" id="CCO22282.1"/>
    </source>
</evidence>
<dbReference type="OrthoDB" id="9919817at2"/>
<dbReference type="PATRIC" id="fig|1121451.3.peg.276"/>
<dbReference type="HOGENOM" id="CLU_2842609_0_0_7"/>
<sequence length="65" mass="7553">MRNQIPTLYKLAVSIHFLSEIVDEKIGCILSLIGRELQKTTEEIDDQWNESKQFTSSSPELERKD</sequence>
<accession>L0R7T1</accession>